<organism evidence="1 2">
    <name type="scientific">Lipomyces kononenkoae</name>
    <name type="common">Yeast</name>
    <dbReference type="NCBI Taxonomy" id="34357"/>
    <lineage>
        <taxon>Eukaryota</taxon>
        <taxon>Fungi</taxon>
        <taxon>Dikarya</taxon>
        <taxon>Ascomycota</taxon>
        <taxon>Saccharomycotina</taxon>
        <taxon>Lipomycetes</taxon>
        <taxon>Lipomycetales</taxon>
        <taxon>Lipomycetaceae</taxon>
        <taxon>Lipomyces</taxon>
    </lineage>
</organism>
<reference evidence="2" key="1">
    <citation type="journal article" date="2024" name="Front. Bioeng. Biotechnol.">
        <title>Genome-scale model development and genomic sequencing of the oleaginous clade Lipomyces.</title>
        <authorList>
            <person name="Czajka J.J."/>
            <person name="Han Y."/>
            <person name="Kim J."/>
            <person name="Mondo S.J."/>
            <person name="Hofstad B.A."/>
            <person name="Robles A."/>
            <person name="Haridas S."/>
            <person name="Riley R."/>
            <person name="LaButti K."/>
            <person name="Pangilinan J."/>
            <person name="Andreopoulos W."/>
            <person name="Lipzen A."/>
            <person name="Yan J."/>
            <person name="Wang M."/>
            <person name="Ng V."/>
            <person name="Grigoriev I.V."/>
            <person name="Spatafora J.W."/>
            <person name="Magnuson J.K."/>
            <person name="Baker S.E."/>
            <person name="Pomraning K.R."/>
        </authorList>
    </citation>
    <scope>NUCLEOTIDE SEQUENCE [LARGE SCALE GENOMIC DNA]</scope>
    <source>
        <strain evidence="2">CBS 7786</strain>
    </source>
</reference>
<evidence type="ECO:0000313" key="2">
    <source>
        <dbReference type="Proteomes" id="UP001433508"/>
    </source>
</evidence>
<dbReference type="EMBL" id="MU971431">
    <property type="protein sequence ID" value="KAK9235095.1"/>
    <property type="molecule type" value="Genomic_DNA"/>
</dbReference>
<keyword evidence="2" id="KW-1185">Reference proteome</keyword>
<dbReference type="Proteomes" id="UP001433508">
    <property type="component" value="Unassembled WGS sequence"/>
</dbReference>
<proteinExistence type="predicted"/>
<accession>A0ACC3STY0</accession>
<gene>
    <name evidence="1" type="ORF">V1525DRAFT_421645</name>
</gene>
<sequence length="131" mass="14904">MASSRRLYMALGLVLLVGLLLAYVDTVRTRFAAPATVDNYNKATATEDSLESDSQKRVIDGPYLSYRLLYKHYFTTKSIIRDTMKIVYTYGGVIAEEKLANKRLHFDIKMPCDIDFDKWSEAMRESSCNGA</sequence>
<protein>
    <submittedName>
        <fullName evidence="1">Uncharacterized protein</fullName>
    </submittedName>
</protein>
<name>A0ACC3STY0_LIPKO</name>
<evidence type="ECO:0000313" key="1">
    <source>
        <dbReference type="EMBL" id="KAK9235095.1"/>
    </source>
</evidence>
<comment type="caution">
    <text evidence="1">The sequence shown here is derived from an EMBL/GenBank/DDBJ whole genome shotgun (WGS) entry which is preliminary data.</text>
</comment>